<accession>A0A1H7ZYI1</accession>
<dbReference type="InterPro" id="IPR029044">
    <property type="entry name" value="Nucleotide-diphossugar_trans"/>
</dbReference>
<dbReference type="EMBL" id="FOAN01000016">
    <property type="protein sequence ID" value="SEM63510.1"/>
    <property type="molecule type" value="Genomic_DNA"/>
</dbReference>
<feature type="domain" description="Glycosyltransferase 2-like" evidence="2">
    <location>
        <begin position="5"/>
        <end position="121"/>
    </location>
</feature>
<dbReference type="InterPro" id="IPR001173">
    <property type="entry name" value="Glyco_trans_2-like"/>
</dbReference>
<evidence type="ECO:0000313" key="3">
    <source>
        <dbReference type="EMBL" id="SEM63510.1"/>
    </source>
</evidence>
<dbReference type="STRING" id="1036779.SAMN04515666_11673"/>
<dbReference type="PANTHER" id="PTHR43630">
    <property type="entry name" value="POLY-BETA-1,6-N-ACETYL-D-GLUCOSAMINE SYNTHASE"/>
    <property type="match status" value="1"/>
</dbReference>
<dbReference type="RefSeq" id="WP_091842948.1">
    <property type="nucleotide sequence ID" value="NZ_FOAN01000016.1"/>
</dbReference>
<dbReference type="AlphaFoldDB" id="A0A1H7ZYI1"/>
<dbReference type="Gene3D" id="3.90.550.10">
    <property type="entry name" value="Spore Coat Polysaccharide Biosynthesis Protein SpsA, Chain A"/>
    <property type="match status" value="1"/>
</dbReference>
<gene>
    <name evidence="3" type="ORF">SAMN04515666_11673</name>
</gene>
<evidence type="ECO:0000256" key="1">
    <source>
        <dbReference type="ARBA" id="ARBA00038494"/>
    </source>
</evidence>
<dbReference type="Pfam" id="PF00535">
    <property type="entry name" value="Glycos_transf_2"/>
    <property type="match status" value="1"/>
</dbReference>
<dbReference type="Proteomes" id="UP000199664">
    <property type="component" value="Unassembled WGS sequence"/>
</dbReference>
<name>A0A1H7ZYI1_9HYPH</name>
<dbReference type="CDD" id="cd02511">
    <property type="entry name" value="Beta4Glucosyltransferase"/>
    <property type="match status" value="1"/>
</dbReference>
<protein>
    <submittedName>
        <fullName evidence="3">Glycosyltransferase involved in cell wall bisynthesis</fullName>
    </submittedName>
</protein>
<comment type="similarity">
    <text evidence="1">Belongs to the glycosyltransferase 2 family. WaaE/KdtX subfamily.</text>
</comment>
<evidence type="ECO:0000313" key="4">
    <source>
        <dbReference type="Proteomes" id="UP000199664"/>
    </source>
</evidence>
<dbReference type="SUPFAM" id="SSF53448">
    <property type="entry name" value="Nucleotide-diphospho-sugar transferases"/>
    <property type="match status" value="1"/>
</dbReference>
<proteinExistence type="inferred from homology"/>
<organism evidence="3 4">
    <name type="scientific">Bosea lupini</name>
    <dbReference type="NCBI Taxonomy" id="1036779"/>
    <lineage>
        <taxon>Bacteria</taxon>
        <taxon>Pseudomonadati</taxon>
        <taxon>Pseudomonadota</taxon>
        <taxon>Alphaproteobacteria</taxon>
        <taxon>Hyphomicrobiales</taxon>
        <taxon>Boseaceae</taxon>
        <taxon>Bosea</taxon>
    </lineage>
</organism>
<reference evidence="4" key="1">
    <citation type="submission" date="2016-10" db="EMBL/GenBank/DDBJ databases">
        <authorList>
            <person name="Varghese N."/>
            <person name="Submissions S."/>
        </authorList>
    </citation>
    <scope>NUCLEOTIDE SEQUENCE [LARGE SCALE GENOMIC DNA]</scope>
    <source>
        <strain evidence="4">LMG 26383,CCUG 61248,R- 45681</strain>
    </source>
</reference>
<dbReference type="GO" id="GO:0016740">
    <property type="term" value="F:transferase activity"/>
    <property type="evidence" value="ECO:0007669"/>
    <property type="project" value="UniProtKB-KW"/>
</dbReference>
<evidence type="ECO:0000259" key="2">
    <source>
        <dbReference type="Pfam" id="PF00535"/>
    </source>
</evidence>
<dbReference type="PANTHER" id="PTHR43630:SF2">
    <property type="entry name" value="GLYCOSYLTRANSFERASE"/>
    <property type="match status" value="1"/>
</dbReference>
<keyword evidence="4" id="KW-1185">Reference proteome</keyword>
<keyword evidence="3" id="KW-0808">Transferase</keyword>
<dbReference type="OrthoDB" id="9815923at2"/>
<sequence length="266" mass="29565">MPPLSIFIIARDEADRIGRTIAAVRGLSDDIVVIDSGSTDGTQDIAMNLGARVIERGWPGYGPQKRFAEEQCRHPWLLNLDADEVTPPELVAEMAALFAGGQPACDAYRLRIAEIFPGEGAPHRFAYALSPVRLYRADKGRYSPSPVHDRVDLAPGARVGKLKGTIQHYSVRSLGEQMQKLNAYSDAQADDLDARGETLSVFRLVAEFPANFIKAYIGRRHMLRGVYGFMTAMNYAFYRYLRVAKHWERRLQRRSVRGNGNGGPGG</sequence>